<dbReference type="AlphaFoldDB" id="A0A4U3LYV5"/>
<gene>
    <name evidence="1" type="ORF">FDA38_00490</name>
</gene>
<reference evidence="1 2" key="1">
    <citation type="submission" date="2019-04" db="EMBL/GenBank/DDBJ databases">
        <title>Kribbella sp. NEAU-THZ 27 nov., a novel actinomycete isolated from soil.</title>
        <authorList>
            <person name="Duan L."/>
        </authorList>
    </citation>
    <scope>NUCLEOTIDE SEQUENCE [LARGE SCALE GENOMIC DNA]</scope>
    <source>
        <strain evidence="2">NEAU-THZ27</strain>
    </source>
</reference>
<evidence type="ECO:0000313" key="2">
    <source>
        <dbReference type="Proteomes" id="UP000305836"/>
    </source>
</evidence>
<evidence type="ECO:0000313" key="1">
    <source>
        <dbReference type="EMBL" id="TKK81381.1"/>
    </source>
</evidence>
<accession>A0A4U3LYV5</accession>
<dbReference type="OrthoDB" id="9775296at2"/>
<dbReference type="Proteomes" id="UP000305836">
    <property type="component" value="Unassembled WGS sequence"/>
</dbReference>
<sequence length="61" mass="6673">MIDGTELADSFPDSLRAMVDDLRSTLPAVPRSEVAGLIAYVVSRPRDVNLPHLIIQPSKEV</sequence>
<comment type="caution">
    <text evidence="1">The sequence shown here is derived from an EMBL/GenBank/DDBJ whole genome shotgun (WGS) entry which is preliminary data.</text>
</comment>
<dbReference type="EMBL" id="SZPZ01000001">
    <property type="protein sequence ID" value="TKK81381.1"/>
    <property type="molecule type" value="Genomic_DNA"/>
</dbReference>
<organism evidence="1 2">
    <name type="scientific">Kribbella jiaozuonensis</name>
    <dbReference type="NCBI Taxonomy" id="2575441"/>
    <lineage>
        <taxon>Bacteria</taxon>
        <taxon>Bacillati</taxon>
        <taxon>Actinomycetota</taxon>
        <taxon>Actinomycetes</taxon>
        <taxon>Propionibacteriales</taxon>
        <taxon>Kribbellaceae</taxon>
        <taxon>Kribbella</taxon>
    </lineage>
</organism>
<protein>
    <submittedName>
        <fullName evidence="1">Uncharacterized protein</fullName>
    </submittedName>
</protein>
<keyword evidence="2" id="KW-1185">Reference proteome</keyword>
<proteinExistence type="predicted"/>
<name>A0A4U3LYV5_9ACTN</name>
<dbReference type="RefSeq" id="WP_137252096.1">
    <property type="nucleotide sequence ID" value="NZ_JBHSPQ010000004.1"/>
</dbReference>